<reference evidence="2 3" key="1">
    <citation type="journal article" date="2012" name="J. Am. Chem. Soc.">
        <title>Bacterial biosynthesis and maturation of the didemnin anti-cancer agents.</title>
        <authorList>
            <person name="Xu Y."/>
            <person name="Kersten R.D."/>
            <person name="Nam S.J."/>
            <person name="Lu L."/>
            <person name="Al-Suwailem A.M."/>
            <person name="Zheng H."/>
            <person name="Fenical W."/>
            <person name="Dorrestein P.C."/>
            <person name="Moore B.S."/>
            <person name="Qian P.Y."/>
        </authorList>
    </citation>
    <scope>NUCLEOTIDE SEQUENCE [LARGE SCALE GENOMIC DNA]</scope>
    <source>
        <strain evidence="2 3">KA081020-065</strain>
    </source>
</reference>
<dbReference type="InterPro" id="IPR027417">
    <property type="entry name" value="P-loop_NTPase"/>
</dbReference>
<feature type="compositionally biased region" description="Basic and acidic residues" evidence="1">
    <location>
        <begin position="494"/>
        <end position="506"/>
    </location>
</feature>
<dbReference type="eggNOG" id="COG4373">
    <property type="taxonomic scope" value="Bacteria"/>
</dbReference>
<name>I3TN83_TISMK</name>
<feature type="region of interest" description="Disordered" evidence="1">
    <location>
        <begin position="476"/>
        <end position="508"/>
    </location>
</feature>
<organism evidence="2 3">
    <name type="scientific">Tistrella mobilis (strain KA081020-065)</name>
    <dbReference type="NCBI Taxonomy" id="1110502"/>
    <lineage>
        <taxon>Bacteria</taxon>
        <taxon>Pseudomonadati</taxon>
        <taxon>Pseudomonadota</taxon>
        <taxon>Alphaproteobacteria</taxon>
        <taxon>Geminicoccales</taxon>
        <taxon>Geminicoccaceae</taxon>
        <taxon>Tistrella</taxon>
    </lineage>
</organism>
<protein>
    <submittedName>
        <fullName evidence="2">Phage-related protein</fullName>
    </submittedName>
</protein>
<dbReference type="Gene3D" id="3.30.420.240">
    <property type="match status" value="1"/>
</dbReference>
<evidence type="ECO:0000256" key="1">
    <source>
        <dbReference type="SAM" id="MobiDB-lite"/>
    </source>
</evidence>
<evidence type="ECO:0000313" key="2">
    <source>
        <dbReference type="EMBL" id="AFK54221.1"/>
    </source>
</evidence>
<dbReference type="KEGG" id="tmo:TMO_2383"/>
<dbReference type="HOGENOM" id="CLU_030701_0_0_5"/>
<dbReference type="STRING" id="1110502.TMO_2383"/>
<accession>I3TN83</accession>
<dbReference type="Proteomes" id="UP000005258">
    <property type="component" value="Chromosome"/>
</dbReference>
<dbReference type="AlphaFoldDB" id="I3TN83"/>
<dbReference type="EMBL" id="CP003236">
    <property type="protein sequence ID" value="AFK54221.1"/>
    <property type="molecule type" value="Genomic_DNA"/>
</dbReference>
<keyword evidence="3" id="KW-1185">Reference proteome</keyword>
<evidence type="ECO:0000313" key="3">
    <source>
        <dbReference type="Proteomes" id="UP000005258"/>
    </source>
</evidence>
<sequence length="519" mass="57050">MPLKGVLLDYQVAAFQQADTCALLVIEKSRRIGLTWGIAARAALISASQRAAGGMDTLYMGFDRDMAREFIDTVAMWSTAYALVGAQAEVEEFVYYDQKDGEETRSIQAFRIRYASGYEVVALSSVPRALRGRQGLVILDEAAFMGNLTEVLKSALALTMWGGRVIVISTHDGADNEFNQLVTEIREGRRPGAAVLRITFEDALQAGLWERIKLTRPSTPPKEEWIASVLGLYGDAADEELHVIPRAGGGAYFRAALIADCRDADVPVIRWTAPDDILSAERREEHLNAIIDDWILDQLEPLMAALPPTARRSVVGLDFGRTIDATCIWLLVEGGNRWLTPAVIELRNVPFRGQERILAWLGRRLPRLHHMALDATGNGAALAEAMTLEFGRPRVSEVKISTEWYRQTMPLCKAALEREALPVPADPDVEADFRAIELVRGVPQVGGRRTKGKDGLPRHGDTVIACALAVYARAQDGGPTDAGRSVEDLAAARTDPDRDAPLDDYRGSLGGSLDDYRRM</sequence>
<gene>
    <name evidence="2" type="ordered locus">TMO_2383</name>
</gene>
<dbReference type="Gene3D" id="3.40.50.300">
    <property type="entry name" value="P-loop containing nucleotide triphosphate hydrolases"/>
    <property type="match status" value="1"/>
</dbReference>
<proteinExistence type="predicted"/>